<feature type="disulfide bond" evidence="10">
    <location>
        <begin position="128"/>
        <end position="143"/>
    </location>
</feature>
<keyword evidence="5" id="KW-1133">Transmembrane helix</keyword>
<feature type="non-terminal residue" evidence="13">
    <location>
        <position position="1"/>
    </location>
</feature>
<evidence type="ECO:0000256" key="8">
    <source>
        <dbReference type="ARBA" id="ARBA00023170"/>
    </source>
</evidence>
<organism evidence="13 14">
    <name type="scientific">Elysia marginata</name>
    <dbReference type="NCBI Taxonomy" id="1093978"/>
    <lineage>
        <taxon>Eukaryota</taxon>
        <taxon>Metazoa</taxon>
        <taxon>Spiralia</taxon>
        <taxon>Lophotrochozoa</taxon>
        <taxon>Mollusca</taxon>
        <taxon>Gastropoda</taxon>
        <taxon>Heterobranchia</taxon>
        <taxon>Euthyneura</taxon>
        <taxon>Panpulmonata</taxon>
        <taxon>Sacoglossa</taxon>
        <taxon>Placobranchoidea</taxon>
        <taxon>Plakobranchidae</taxon>
        <taxon>Elysia</taxon>
    </lineage>
</organism>
<evidence type="ECO:0000256" key="12">
    <source>
        <dbReference type="SAM" id="SignalP"/>
    </source>
</evidence>
<dbReference type="PROSITE" id="PS01209">
    <property type="entry name" value="LDLRA_1"/>
    <property type="match status" value="2"/>
</dbReference>
<dbReference type="AlphaFoldDB" id="A0AAV4H8W2"/>
<feature type="disulfide bond" evidence="10">
    <location>
        <begin position="146"/>
        <end position="158"/>
    </location>
</feature>
<name>A0AAV4H8W2_9GAST</name>
<keyword evidence="3 12" id="KW-0732">Signal</keyword>
<evidence type="ECO:0000313" key="13">
    <source>
        <dbReference type="EMBL" id="GFR94647.1"/>
    </source>
</evidence>
<evidence type="ECO:0000256" key="7">
    <source>
        <dbReference type="ARBA" id="ARBA00023157"/>
    </source>
</evidence>
<dbReference type="SUPFAM" id="SSF57424">
    <property type="entry name" value="LDL receptor-like module"/>
    <property type="match status" value="4"/>
</dbReference>
<evidence type="ECO:0000256" key="4">
    <source>
        <dbReference type="ARBA" id="ARBA00022737"/>
    </source>
</evidence>
<evidence type="ECO:0000256" key="1">
    <source>
        <dbReference type="ARBA" id="ARBA00004167"/>
    </source>
</evidence>
<dbReference type="PRINTS" id="PR00261">
    <property type="entry name" value="LDLRECEPTOR"/>
</dbReference>
<evidence type="ECO:0000256" key="11">
    <source>
        <dbReference type="SAM" id="MobiDB-lite"/>
    </source>
</evidence>
<dbReference type="InterPro" id="IPR036055">
    <property type="entry name" value="LDL_receptor-like_sf"/>
</dbReference>
<comment type="caution">
    <text evidence="10">Lacks conserved residue(s) required for the propagation of feature annotation.</text>
</comment>
<dbReference type="GO" id="GO:0043235">
    <property type="term" value="C:receptor complex"/>
    <property type="evidence" value="ECO:0007669"/>
    <property type="project" value="TreeGrafter"/>
</dbReference>
<keyword evidence="14" id="KW-1185">Reference proteome</keyword>
<dbReference type="PROSITE" id="PS50068">
    <property type="entry name" value="LDLRA_2"/>
    <property type="match status" value="4"/>
</dbReference>
<comment type="subcellular location">
    <subcellularLocation>
        <location evidence="1">Membrane</location>
        <topology evidence="1">Single-pass membrane protein</topology>
    </subcellularLocation>
</comment>
<reference evidence="13 14" key="1">
    <citation type="journal article" date="2021" name="Elife">
        <title>Chloroplast acquisition without the gene transfer in kleptoplastic sea slugs, Plakobranchus ocellatus.</title>
        <authorList>
            <person name="Maeda T."/>
            <person name="Takahashi S."/>
            <person name="Yoshida T."/>
            <person name="Shimamura S."/>
            <person name="Takaki Y."/>
            <person name="Nagai Y."/>
            <person name="Toyoda A."/>
            <person name="Suzuki Y."/>
            <person name="Arimoto A."/>
            <person name="Ishii H."/>
            <person name="Satoh N."/>
            <person name="Nishiyama T."/>
            <person name="Hasebe M."/>
            <person name="Maruyama T."/>
            <person name="Minagawa J."/>
            <person name="Obokata J."/>
            <person name="Shigenobu S."/>
        </authorList>
    </citation>
    <scope>NUCLEOTIDE SEQUENCE [LARGE SCALE GENOMIC DNA]</scope>
</reference>
<dbReference type="GO" id="GO:0005886">
    <property type="term" value="C:plasma membrane"/>
    <property type="evidence" value="ECO:0007669"/>
    <property type="project" value="TreeGrafter"/>
</dbReference>
<dbReference type="Pfam" id="PF00057">
    <property type="entry name" value="Ldl_recept_a"/>
    <property type="match status" value="3"/>
</dbReference>
<dbReference type="PANTHER" id="PTHR22722:SF5">
    <property type="entry name" value="LOW-DENSITY LIPOPROTEIN RECEPTOR-RELATED PROTEIN 1B"/>
    <property type="match status" value="1"/>
</dbReference>
<feature type="disulfide bond" evidence="10">
    <location>
        <begin position="165"/>
        <end position="180"/>
    </location>
</feature>
<feature type="disulfide bond" evidence="10">
    <location>
        <begin position="33"/>
        <end position="45"/>
    </location>
</feature>
<dbReference type="FunFam" id="4.10.400.10:FF:000034">
    <property type="entry name" value="Low-density lipoprotein receptor-related protein 2"/>
    <property type="match status" value="1"/>
</dbReference>
<dbReference type="GO" id="GO:0005041">
    <property type="term" value="F:low-density lipoprotein particle receptor activity"/>
    <property type="evidence" value="ECO:0007669"/>
    <property type="project" value="TreeGrafter"/>
</dbReference>
<evidence type="ECO:0000256" key="10">
    <source>
        <dbReference type="PROSITE-ProRule" id="PRU00124"/>
    </source>
</evidence>
<evidence type="ECO:0000256" key="6">
    <source>
        <dbReference type="ARBA" id="ARBA00023136"/>
    </source>
</evidence>
<sequence length="358" mass="38678">FSLLSTIQFSLLPSSECQGGSLVCSGEPCQVKCEDNGYLCNDGRCISQHFQCNGHPDCHDGADEFHCEGDICNGLRCDNDQCVGNDTLCDGKMDCLDSSDEDQCDMTCDAEEFRCSRSDLCIPKVFMCDGQTDCFYGEDEADCTECSDTEFHCNQTSCVGKQYRCDGHSDCADGSDEAGCNSLKYAYRFDSEFESVKIMTSGTVCSLVLEVCYTPLRTPETPETPGTPGTPSTPWTPSTPTPGVGGPTGTTPDLRTNPLLDCPHRLCGLAVKTLAQRSGGTDQLKSEAGVDATGYSYPYGGATLTVFVFTLNGNQDVDGVFPPKKQNYDLEIIVIGECVIHTDLIVIDLNKLVAFEVD</sequence>
<feature type="compositionally biased region" description="Low complexity" evidence="11">
    <location>
        <begin position="218"/>
        <end position="242"/>
    </location>
</feature>
<feature type="disulfide bond" evidence="10">
    <location>
        <begin position="40"/>
        <end position="58"/>
    </location>
</feature>
<keyword evidence="13" id="KW-0449">Lipoprotein</keyword>
<evidence type="ECO:0000256" key="3">
    <source>
        <dbReference type="ARBA" id="ARBA00022729"/>
    </source>
</evidence>
<keyword evidence="8 13" id="KW-0675">Receptor</keyword>
<feature type="signal peptide" evidence="12">
    <location>
        <begin position="1"/>
        <end position="17"/>
    </location>
</feature>
<keyword evidence="4" id="KW-0677">Repeat</keyword>
<evidence type="ECO:0000256" key="9">
    <source>
        <dbReference type="ARBA" id="ARBA00023180"/>
    </source>
</evidence>
<keyword evidence="9" id="KW-0325">Glycoprotein</keyword>
<accession>A0AAV4H8W2</accession>
<keyword evidence="2" id="KW-0812">Transmembrane</keyword>
<evidence type="ECO:0000256" key="5">
    <source>
        <dbReference type="ARBA" id="ARBA00022989"/>
    </source>
</evidence>
<evidence type="ECO:0000256" key="2">
    <source>
        <dbReference type="ARBA" id="ARBA00022692"/>
    </source>
</evidence>
<feature type="disulfide bond" evidence="10">
    <location>
        <begin position="77"/>
        <end position="95"/>
    </location>
</feature>
<comment type="caution">
    <text evidence="13">The sequence shown here is derived from an EMBL/GenBank/DDBJ whole genome shotgun (WGS) entry which is preliminary data.</text>
</comment>
<feature type="chain" id="PRO_5043752695" evidence="12">
    <location>
        <begin position="18"/>
        <end position="358"/>
    </location>
</feature>
<dbReference type="InterPro" id="IPR051221">
    <property type="entry name" value="LDLR-related"/>
</dbReference>
<evidence type="ECO:0000313" key="14">
    <source>
        <dbReference type="Proteomes" id="UP000762676"/>
    </source>
</evidence>
<feature type="disulfide bond" evidence="10">
    <location>
        <begin position="52"/>
        <end position="67"/>
    </location>
</feature>
<feature type="region of interest" description="Disordered" evidence="11">
    <location>
        <begin position="218"/>
        <end position="255"/>
    </location>
</feature>
<dbReference type="PANTHER" id="PTHR22722">
    <property type="entry name" value="LOW-DENSITY LIPOPROTEIN RECEPTOR-RELATED PROTEIN 2-RELATED"/>
    <property type="match status" value="1"/>
</dbReference>
<dbReference type="SMART" id="SM00192">
    <property type="entry name" value="LDLa"/>
    <property type="match status" value="4"/>
</dbReference>
<feature type="disulfide bond" evidence="10">
    <location>
        <begin position="89"/>
        <end position="104"/>
    </location>
</feature>
<dbReference type="InterPro" id="IPR023415">
    <property type="entry name" value="LDLR_class-A_CS"/>
</dbReference>
<dbReference type="Gene3D" id="4.10.400.10">
    <property type="entry name" value="Low-density Lipoprotein Receptor"/>
    <property type="match status" value="4"/>
</dbReference>
<dbReference type="Proteomes" id="UP000762676">
    <property type="component" value="Unassembled WGS sequence"/>
</dbReference>
<proteinExistence type="predicted"/>
<keyword evidence="7 10" id="KW-1015">Disulfide bond</keyword>
<dbReference type="InterPro" id="IPR002172">
    <property type="entry name" value="LDrepeatLR_classA_rpt"/>
</dbReference>
<feature type="disulfide bond" evidence="10">
    <location>
        <begin position="153"/>
        <end position="171"/>
    </location>
</feature>
<protein>
    <submittedName>
        <fullName evidence="13">Low-density lipoprotein receptor</fullName>
    </submittedName>
</protein>
<dbReference type="CDD" id="cd00112">
    <property type="entry name" value="LDLa"/>
    <property type="match status" value="4"/>
</dbReference>
<gene>
    <name evidence="13" type="ORF">ElyMa_000924200</name>
</gene>
<dbReference type="EMBL" id="BMAT01001884">
    <property type="protein sequence ID" value="GFR94647.1"/>
    <property type="molecule type" value="Genomic_DNA"/>
</dbReference>
<keyword evidence="6" id="KW-0472">Membrane</keyword>